<name>A0A068F7M4_CALSG</name>
<evidence type="ECO:0000313" key="9">
    <source>
        <dbReference type="EMBL" id="AID61262.1"/>
    </source>
</evidence>
<evidence type="ECO:0000256" key="7">
    <source>
        <dbReference type="ARBA" id="ARBA00023224"/>
    </source>
</evidence>
<accession>A0A068F7M4</accession>
<keyword evidence="3 8" id="KW-0812">Transmembrane</keyword>
<dbReference type="GO" id="GO:0050909">
    <property type="term" value="P:sensory perception of taste"/>
    <property type="evidence" value="ECO:0007669"/>
    <property type="project" value="InterPro"/>
</dbReference>
<sequence length="434" mass="49897">MYRENKISSLLNSDIQTRKKFEILNQHKIKIMDLTFQEREYNSLLRAKLSSSDGDTVELHDQFYRDHKLLLILFRVLAVMPILRSRPGKITFSWKSGATIYAIFFWCFLTVVVLIVGKERVRILQTTTQFDEYIYAIIFVIYLVPHFWIPFVGWGVAKEVAKYKTSWGSFQLRFYRVTGTSLQFPKLKSLIVIISVGCLLCAVLFLLCLSFLLEGYPLWHTIAYYHIITMINMNCALWYINSRAIKAASFSLAFCFRKEVMKDCSASVISKYRFLWLNLSELLQSLGNAYARTYSTLCIFIFVNIVIAVYGAFAEIMDHKHDYNISYKEAGLIVDVIYCCTLLFIFCDCSHKATLGVAKGVQKTLLSIDLLQADLEAKKEIDIFIVAIEMNPAIVSLKGYVTVNRELLSSSIATITVYLLVLIQFKFSLDKGQL</sequence>
<evidence type="ECO:0000256" key="6">
    <source>
        <dbReference type="ARBA" id="ARBA00023170"/>
    </source>
</evidence>
<dbReference type="GO" id="GO:0005886">
    <property type="term" value="C:plasma membrane"/>
    <property type="evidence" value="ECO:0007669"/>
    <property type="project" value="UniProtKB-SubCell"/>
</dbReference>
<dbReference type="EMBL" id="KJ702108">
    <property type="protein sequence ID" value="AID61262.1"/>
    <property type="molecule type" value="mRNA"/>
</dbReference>
<keyword evidence="4 8" id="KW-1133">Transmembrane helix</keyword>
<dbReference type="AlphaFoldDB" id="A0A068F7M4"/>
<comment type="similarity">
    <text evidence="8">Belongs to the insect chemoreceptor superfamily. Gustatory receptor (GR) family.</text>
</comment>
<dbReference type="GO" id="GO:0043025">
    <property type="term" value="C:neuronal cell body"/>
    <property type="evidence" value="ECO:0007669"/>
    <property type="project" value="TreeGrafter"/>
</dbReference>
<proteinExistence type="evidence at transcript level"/>
<feature type="transmembrane region" description="Helical" evidence="8">
    <location>
        <begin position="98"/>
        <end position="117"/>
    </location>
</feature>
<gene>
    <name evidence="9" type="primary">GR99</name>
</gene>
<evidence type="ECO:0000256" key="3">
    <source>
        <dbReference type="ARBA" id="ARBA00022692"/>
    </source>
</evidence>
<keyword evidence="7 8" id="KW-0807">Transducer</keyword>
<feature type="transmembrane region" description="Helical" evidence="8">
    <location>
        <begin position="294"/>
        <end position="313"/>
    </location>
</feature>
<organism evidence="9">
    <name type="scientific">Calliphora stygia</name>
    <name type="common">Common brown blowfly</name>
    <dbReference type="NCBI Taxonomy" id="145453"/>
    <lineage>
        <taxon>Eukaryota</taxon>
        <taxon>Metazoa</taxon>
        <taxon>Ecdysozoa</taxon>
        <taxon>Arthropoda</taxon>
        <taxon>Hexapoda</taxon>
        <taxon>Insecta</taxon>
        <taxon>Pterygota</taxon>
        <taxon>Neoptera</taxon>
        <taxon>Endopterygota</taxon>
        <taxon>Diptera</taxon>
        <taxon>Brachycera</taxon>
        <taxon>Muscomorpha</taxon>
        <taxon>Oestroidea</taxon>
        <taxon>Calliphoridae</taxon>
        <taxon>Calliphorinae</taxon>
        <taxon>Calliphora</taxon>
    </lineage>
</organism>
<feature type="transmembrane region" description="Helical" evidence="8">
    <location>
        <begin position="190"/>
        <end position="212"/>
    </location>
</feature>
<dbReference type="PANTHER" id="PTHR21143">
    <property type="entry name" value="INVERTEBRATE GUSTATORY RECEPTOR"/>
    <property type="match status" value="1"/>
</dbReference>
<protein>
    <recommendedName>
        <fullName evidence="8">Gustatory receptor</fullName>
    </recommendedName>
</protein>
<comment type="function">
    <text evidence="8">Gustatory receptor which mediates acceptance or avoidance behavior, depending on its substrates.</text>
</comment>
<feature type="transmembrane region" description="Helical" evidence="8">
    <location>
        <begin position="218"/>
        <end position="240"/>
    </location>
</feature>
<dbReference type="Pfam" id="PF08395">
    <property type="entry name" value="7tm_7"/>
    <property type="match status" value="1"/>
</dbReference>
<feature type="transmembrane region" description="Helical" evidence="8">
    <location>
        <begin position="407"/>
        <end position="425"/>
    </location>
</feature>
<comment type="subcellular location">
    <subcellularLocation>
        <location evidence="1 8">Cell membrane</location>
        <topology evidence="1 8">Multi-pass membrane protein</topology>
    </subcellularLocation>
</comment>
<dbReference type="GO" id="GO:0030424">
    <property type="term" value="C:axon"/>
    <property type="evidence" value="ECO:0007669"/>
    <property type="project" value="TreeGrafter"/>
</dbReference>
<dbReference type="InterPro" id="IPR013604">
    <property type="entry name" value="7TM_chemorcpt"/>
</dbReference>
<dbReference type="GO" id="GO:0030425">
    <property type="term" value="C:dendrite"/>
    <property type="evidence" value="ECO:0007669"/>
    <property type="project" value="TreeGrafter"/>
</dbReference>
<evidence type="ECO:0000256" key="5">
    <source>
        <dbReference type="ARBA" id="ARBA00023136"/>
    </source>
</evidence>
<evidence type="ECO:0000256" key="4">
    <source>
        <dbReference type="ARBA" id="ARBA00022989"/>
    </source>
</evidence>
<keyword evidence="2 8" id="KW-1003">Cell membrane</keyword>
<dbReference type="GO" id="GO:0007165">
    <property type="term" value="P:signal transduction"/>
    <property type="evidence" value="ECO:0007669"/>
    <property type="project" value="UniProtKB-KW"/>
</dbReference>
<dbReference type="PANTHER" id="PTHR21143:SF129">
    <property type="entry name" value="GUSTATORY RECEPTOR"/>
    <property type="match status" value="1"/>
</dbReference>
<evidence type="ECO:0000256" key="2">
    <source>
        <dbReference type="ARBA" id="ARBA00022475"/>
    </source>
</evidence>
<feature type="transmembrane region" description="Helical" evidence="8">
    <location>
        <begin position="325"/>
        <end position="346"/>
    </location>
</feature>
<evidence type="ECO:0000256" key="1">
    <source>
        <dbReference type="ARBA" id="ARBA00004651"/>
    </source>
</evidence>
<feature type="transmembrane region" description="Helical" evidence="8">
    <location>
        <begin position="133"/>
        <end position="157"/>
    </location>
</feature>
<keyword evidence="5 8" id="KW-0472">Membrane</keyword>
<reference evidence="9" key="1">
    <citation type="journal article" date="2015" name="BMC Genomics">
        <title>Chemosensory genes identified in the antennal transcriptome of the blowfly Calliphora stygia.</title>
        <authorList>
            <person name="Leitch O.J."/>
            <person name="Papanicolaou A."/>
            <person name="Lennard C."/>
            <person name="Kirkbride K.P."/>
            <person name="Anderson A."/>
        </authorList>
    </citation>
    <scope>NUCLEOTIDE SEQUENCE</scope>
</reference>
<keyword evidence="6 8" id="KW-0675">Receptor</keyword>
<evidence type="ECO:0000256" key="8">
    <source>
        <dbReference type="RuleBase" id="RU363108"/>
    </source>
</evidence>